<feature type="transmembrane region" description="Helical" evidence="1">
    <location>
        <begin position="70"/>
        <end position="94"/>
    </location>
</feature>
<keyword evidence="5" id="KW-1185">Reference proteome</keyword>
<evidence type="ECO:0000313" key="4">
    <source>
        <dbReference type="EMBL" id="OZV71034.1"/>
    </source>
</evidence>
<keyword evidence="1" id="KW-0812">Transmembrane</keyword>
<comment type="caution">
    <text evidence="4">The sequence shown here is derived from an EMBL/GenBank/DDBJ whole genome shotgun (WGS) entry which is preliminary data.</text>
</comment>
<organism evidence="4 5">
    <name type="scientific">Winogradskyella aurantia</name>
    <dbReference type="NCBI Taxonomy" id="1915063"/>
    <lineage>
        <taxon>Bacteria</taxon>
        <taxon>Pseudomonadati</taxon>
        <taxon>Bacteroidota</taxon>
        <taxon>Flavobacteriia</taxon>
        <taxon>Flavobacteriales</taxon>
        <taxon>Flavobacteriaceae</taxon>
        <taxon>Winogradskyella</taxon>
    </lineage>
</organism>
<dbReference type="PANTHER" id="PTHR30273">
    <property type="entry name" value="PERIPLASMIC SIGNAL SENSOR AND SIGMA FACTOR ACTIVATOR FECR-RELATED"/>
    <property type="match status" value="1"/>
</dbReference>
<dbReference type="InterPro" id="IPR006860">
    <property type="entry name" value="FecR"/>
</dbReference>
<dbReference type="InterPro" id="IPR012373">
    <property type="entry name" value="Ferrdict_sens_TM"/>
</dbReference>
<dbReference type="GO" id="GO:0016989">
    <property type="term" value="F:sigma factor antagonist activity"/>
    <property type="evidence" value="ECO:0007669"/>
    <property type="project" value="TreeGrafter"/>
</dbReference>
<dbReference type="Gene3D" id="3.55.50.30">
    <property type="match status" value="1"/>
</dbReference>
<dbReference type="RefSeq" id="WP_094967107.1">
    <property type="nucleotide sequence ID" value="NZ_NGJN01000001.1"/>
</dbReference>
<dbReference type="EMBL" id="NGJN01000001">
    <property type="protein sequence ID" value="OZV71034.1"/>
    <property type="molecule type" value="Genomic_DNA"/>
</dbReference>
<sequence>MNKDELLKKWLKNELSASEKQDFEKLDDADFNAYIVDFAKQFKASHHSELSDFETFKQGYYETQKPIKSLAWFSPLLKIASIVVVAFGIIYFTFLNDSETTLRTLANETNEVILPDNSKVSLNELSQLVYDTNHWDKKRLLQLNGEAFFDVEKGKTFEVKTTNGVVRVLGTEFNVISRDSLFKVSCYEGLVQVGYKNDTIKLPAGSEFTLVADNALTSKLIITEPHWLNHMSVFENANLSDVLSELERQYNIKVNNLTQNTIKFTGAFELNNLENALKQITQPLNLTYSIQTNNEVIIRNAQD</sequence>
<dbReference type="Pfam" id="PF04773">
    <property type="entry name" value="FecR"/>
    <property type="match status" value="1"/>
</dbReference>
<name>A0A265V0D5_9FLAO</name>
<feature type="domain" description="Protein FecR C-terminal" evidence="3">
    <location>
        <begin position="233"/>
        <end position="298"/>
    </location>
</feature>
<evidence type="ECO:0000259" key="3">
    <source>
        <dbReference type="Pfam" id="PF16344"/>
    </source>
</evidence>
<dbReference type="InterPro" id="IPR032508">
    <property type="entry name" value="FecR_C"/>
</dbReference>
<dbReference type="Pfam" id="PF16344">
    <property type="entry name" value="FecR_C"/>
    <property type="match status" value="1"/>
</dbReference>
<accession>A0A265V0D5</accession>
<keyword evidence="1" id="KW-1133">Transmembrane helix</keyword>
<evidence type="ECO:0000313" key="5">
    <source>
        <dbReference type="Proteomes" id="UP000216840"/>
    </source>
</evidence>
<evidence type="ECO:0008006" key="6">
    <source>
        <dbReference type="Google" id="ProtNLM"/>
    </source>
</evidence>
<gene>
    <name evidence="4" type="ORF">CA834_02660</name>
</gene>
<protein>
    <recommendedName>
        <fullName evidence="6">Anti-sigma factor</fullName>
    </recommendedName>
</protein>
<dbReference type="Gene3D" id="2.60.120.1440">
    <property type="match status" value="1"/>
</dbReference>
<dbReference type="OrthoDB" id="1097347at2"/>
<evidence type="ECO:0000259" key="2">
    <source>
        <dbReference type="Pfam" id="PF04773"/>
    </source>
</evidence>
<feature type="domain" description="FecR protein" evidence="2">
    <location>
        <begin position="101"/>
        <end position="192"/>
    </location>
</feature>
<evidence type="ECO:0000256" key="1">
    <source>
        <dbReference type="SAM" id="Phobius"/>
    </source>
</evidence>
<dbReference type="Proteomes" id="UP000216840">
    <property type="component" value="Unassembled WGS sequence"/>
</dbReference>
<proteinExistence type="predicted"/>
<keyword evidence="1" id="KW-0472">Membrane</keyword>
<reference evidence="4 5" key="1">
    <citation type="submission" date="2017-05" db="EMBL/GenBank/DDBJ databases">
        <title>The draft genome sequence of Idiomarina salinarum WNB302.</title>
        <authorList>
            <person name="Sun Y."/>
            <person name="Chen B."/>
            <person name="Du Z."/>
        </authorList>
    </citation>
    <scope>NUCLEOTIDE SEQUENCE [LARGE SCALE GENOMIC DNA]</scope>
    <source>
        <strain evidence="4 5">WNB302</strain>
    </source>
</reference>
<dbReference type="AlphaFoldDB" id="A0A265V0D5"/>
<dbReference type="PIRSF" id="PIRSF018266">
    <property type="entry name" value="FecR"/>
    <property type="match status" value="1"/>
</dbReference>
<dbReference type="PANTHER" id="PTHR30273:SF2">
    <property type="entry name" value="PROTEIN FECR"/>
    <property type="match status" value="1"/>
</dbReference>